<dbReference type="SUPFAM" id="SSF51905">
    <property type="entry name" value="FAD/NAD(P)-binding domain"/>
    <property type="match status" value="1"/>
</dbReference>
<organism evidence="6 7">
    <name type="scientific">Parasporobacterium paucivorans DSM 15970</name>
    <dbReference type="NCBI Taxonomy" id="1122934"/>
    <lineage>
        <taxon>Bacteria</taxon>
        <taxon>Bacillati</taxon>
        <taxon>Bacillota</taxon>
        <taxon>Clostridia</taxon>
        <taxon>Lachnospirales</taxon>
        <taxon>Lachnospiraceae</taxon>
        <taxon>Parasporobacterium</taxon>
    </lineage>
</organism>
<dbReference type="Pfam" id="PF18267">
    <property type="entry name" value="Rubredoxin_C"/>
    <property type="match status" value="1"/>
</dbReference>
<dbReference type="PRINTS" id="PR00368">
    <property type="entry name" value="FADPNR"/>
</dbReference>
<dbReference type="InterPro" id="IPR024934">
    <property type="entry name" value="Rubredoxin-like_dom"/>
</dbReference>
<reference evidence="6 7" key="1">
    <citation type="submission" date="2016-11" db="EMBL/GenBank/DDBJ databases">
        <authorList>
            <person name="Jaros S."/>
            <person name="Januszkiewicz K."/>
            <person name="Wedrychowicz H."/>
        </authorList>
    </citation>
    <scope>NUCLEOTIDE SEQUENCE [LARGE SCALE GENOMIC DNA]</scope>
    <source>
        <strain evidence="6 7">DSM 15970</strain>
    </source>
</reference>
<evidence type="ECO:0000313" key="7">
    <source>
        <dbReference type="Proteomes" id="UP000184342"/>
    </source>
</evidence>
<dbReference type="SUPFAM" id="SSF57802">
    <property type="entry name" value="Rubredoxin-like"/>
    <property type="match status" value="1"/>
</dbReference>
<dbReference type="Gene3D" id="3.50.50.60">
    <property type="entry name" value="FAD/NAD(P)-binding domain"/>
    <property type="match status" value="2"/>
</dbReference>
<dbReference type="Proteomes" id="UP000184342">
    <property type="component" value="Unassembled WGS sequence"/>
</dbReference>
<dbReference type="Pfam" id="PF07992">
    <property type="entry name" value="Pyr_redox_2"/>
    <property type="match status" value="1"/>
</dbReference>
<dbReference type="InterPro" id="IPR023753">
    <property type="entry name" value="FAD/NAD-binding_dom"/>
</dbReference>
<comment type="cofactor">
    <cofactor evidence="1">
        <name>Fe(3+)</name>
        <dbReference type="ChEBI" id="CHEBI:29034"/>
    </cofactor>
</comment>
<evidence type="ECO:0000256" key="4">
    <source>
        <dbReference type="ARBA" id="ARBA00022827"/>
    </source>
</evidence>
<dbReference type="InterPro" id="IPR050260">
    <property type="entry name" value="FAD-bd_OxRdtase"/>
</dbReference>
<name>A0A1M6AFS2_9FIRM</name>
<dbReference type="CDD" id="cd00350">
    <property type="entry name" value="rubredoxin_like"/>
    <property type="match status" value="1"/>
</dbReference>
<dbReference type="STRING" id="1122934.SAMN02745691_00155"/>
<evidence type="ECO:0000256" key="3">
    <source>
        <dbReference type="ARBA" id="ARBA00022630"/>
    </source>
</evidence>
<dbReference type="InterPro" id="IPR041575">
    <property type="entry name" value="Rubredoxin_C"/>
</dbReference>
<dbReference type="RefSeq" id="WP_073992456.1">
    <property type="nucleotide sequence ID" value="NZ_FQYT01000002.1"/>
</dbReference>
<sequence>MYNQTRTKLVKCVVCGAIFDASLEICPVCKAGKDKFVPYEEETAAFHKDTAETFLILGNGVAGIEAAKAIRERNKSCKIIMVTDEESLSYNRPMLTKALSTLKSADDIAMYDREWYDSHKIQNVLGTKIEKLVSEEKMVYFADGRKQGYDKCIYALGSYCFIPPINGKDKPQVIAIRNIADVDKIGKLMPSIKNTVVIGGGVLGLEAAWEMSKKTHVTILEVADKLMVRQLDDEGGKFLGDIITKQGIDFRLNAQIEEITGEDKVTGVKLKSGEFYPADLVIVSSGVRPNTEVAQAAGIAIGRAVIVNEKMETNIKDVYACGDCAEYKGVNYAIWPEAMEMGRIAGSNAAGDSQVYENAMAALTFNGLSTSLFSVGDNGKNPDLVYTSEGKTDSSNYEKFYYVDGRLVGSILIGDTSKMIEVTKKLEEGSMK</sequence>
<dbReference type="Pfam" id="PF21349">
    <property type="entry name" value="RUBY_RBDX"/>
    <property type="match status" value="1"/>
</dbReference>
<dbReference type="InterPro" id="IPR036188">
    <property type="entry name" value="FAD/NAD-bd_sf"/>
</dbReference>
<dbReference type="PANTHER" id="PTHR43429">
    <property type="entry name" value="PYRIDINE NUCLEOTIDE-DISULFIDE OXIDOREDUCTASE DOMAIN-CONTAINING"/>
    <property type="match status" value="1"/>
</dbReference>
<dbReference type="Gene3D" id="2.20.28.10">
    <property type="match status" value="1"/>
</dbReference>
<keyword evidence="3" id="KW-0285">Flavoprotein</keyword>
<dbReference type="EMBL" id="FQYT01000002">
    <property type="protein sequence ID" value="SHI35261.1"/>
    <property type="molecule type" value="Genomic_DNA"/>
</dbReference>
<dbReference type="PROSITE" id="PS50903">
    <property type="entry name" value="RUBREDOXIN_LIKE"/>
    <property type="match status" value="1"/>
</dbReference>
<evidence type="ECO:0000313" key="6">
    <source>
        <dbReference type="EMBL" id="SHI35261.1"/>
    </source>
</evidence>
<evidence type="ECO:0000256" key="1">
    <source>
        <dbReference type="ARBA" id="ARBA00001965"/>
    </source>
</evidence>
<dbReference type="InterPro" id="IPR016156">
    <property type="entry name" value="FAD/NAD-linked_Rdtase_dimer_sf"/>
</dbReference>
<dbReference type="InterPro" id="IPR048574">
    <property type="entry name" value="RUBY_RBDX"/>
</dbReference>
<dbReference type="OrthoDB" id="9807946at2"/>
<protein>
    <submittedName>
        <fullName evidence="6">Pyridine nucleotide-disulphide oxidoreductase</fullName>
    </submittedName>
</protein>
<feature type="domain" description="Rubredoxin-like" evidence="5">
    <location>
        <begin position="7"/>
        <end position="39"/>
    </location>
</feature>
<dbReference type="PANTHER" id="PTHR43429:SF3">
    <property type="entry name" value="NITRITE REDUCTASE [NAD(P)H]"/>
    <property type="match status" value="1"/>
</dbReference>
<evidence type="ECO:0000256" key="2">
    <source>
        <dbReference type="ARBA" id="ARBA00001974"/>
    </source>
</evidence>
<proteinExistence type="predicted"/>
<dbReference type="GO" id="GO:0016491">
    <property type="term" value="F:oxidoreductase activity"/>
    <property type="evidence" value="ECO:0007669"/>
    <property type="project" value="InterPro"/>
</dbReference>
<keyword evidence="4" id="KW-0274">FAD</keyword>
<dbReference type="AlphaFoldDB" id="A0A1M6AFS2"/>
<dbReference type="GO" id="GO:0005506">
    <property type="term" value="F:iron ion binding"/>
    <property type="evidence" value="ECO:0007669"/>
    <property type="project" value="InterPro"/>
</dbReference>
<comment type="cofactor">
    <cofactor evidence="2">
        <name>FAD</name>
        <dbReference type="ChEBI" id="CHEBI:57692"/>
    </cofactor>
</comment>
<accession>A0A1M6AFS2</accession>
<keyword evidence="7" id="KW-1185">Reference proteome</keyword>
<gene>
    <name evidence="6" type="ORF">SAMN02745691_00155</name>
</gene>
<dbReference type="Gene3D" id="3.30.390.30">
    <property type="match status" value="1"/>
</dbReference>
<dbReference type="PRINTS" id="PR00469">
    <property type="entry name" value="PNDRDTASEII"/>
</dbReference>
<evidence type="ECO:0000259" key="5">
    <source>
        <dbReference type="PROSITE" id="PS50903"/>
    </source>
</evidence>